<dbReference type="EMBL" id="JAMZEB010000002">
    <property type="protein sequence ID" value="MCP2356722.1"/>
    <property type="molecule type" value="Genomic_DNA"/>
</dbReference>
<accession>A0A9X2K0Y8</accession>
<protein>
    <submittedName>
        <fullName evidence="1">Uncharacterized protein YwqG</fullName>
    </submittedName>
</protein>
<reference evidence="1" key="1">
    <citation type="submission" date="2022-06" db="EMBL/GenBank/DDBJ databases">
        <title>Sequencing the genomes of 1000 actinobacteria strains.</title>
        <authorList>
            <person name="Klenk H.-P."/>
        </authorList>
    </citation>
    <scope>NUCLEOTIDE SEQUENCE</scope>
    <source>
        <strain evidence="1">DSM 46694</strain>
    </source>
</reference>
<dbReference type="PANTHER" id="PTHR36436:SF6">
    <property type="entry name" value="SLL5081 PROTEIN"/>
    <property type="match status" value="1"/>
</dbReference>
<name>A0A9X2K0Y8_9ACTN</name>
<comment type="caution">
    <text evidence="1">The sequence shown here is derived from an EMBL/GenBank/DDBJ whole genome shotgun (WGS) entry which is preliminary data.</text>
</comment>
<dbReference type="RefSeq" id="WP_253743840.1">
    <property type="nucleotide sequence ID" value="NZ_BAABKA010000063.1"/>
</dbReference>
<dbReference type="PANTHER" id="PTHR36436">
    <property type="entry name" value="SLL5081 PROTEIN"/>
    <property type="match status" value="1"/>
</dbReference>
<dbReference type="InterPro" id="IPR035948">
    <property type="entry name" value="YwqG-like_sf"/>
</dbReference>
<keyword evidence="2" id="KW-1185">Reference proteome</keyword>
<dbReference type="SUPFAM" id="SSF103032">
    <property type="entry name" value="Hypothetical protein YwqG"/>
    <property type="match status" value="1"/>
</dbReference>
<dbReference type="Pfam" id="PF09234">
    <property type="entry name" value="DUF1963"/>
    <property type="match status" value="1"/>
</dbReference>
<dbReference type="AlphaFoldDB" id="A0A9X2K0Y8"/>
<dbReference type="Gene3D" id="2.30.320.10">
    <property type="entry name" value="YwqG-like"/>
    <property type="match status" value="1"/>
</dbReference>
<sequence>MPDWKSDVAEFARQELPAETAERLIGMLRPAIRLSAAEDGEVVVGRLGGVARLPSAMAWPSCADGWPLSFVAELDCGALTRYETDIVLPDTGTLLFFLSTRPEHETQVIYVPSGTVVAERPVPDDRANVHAEQALAAATEPTWPGRDHPALADAFGSIDEAHEAVWDHVVDEEAGESFEMELEDFKAAGASGPPHQVGGYSDCSAFQDSIEAVAARAAGAGLPGDPAFHEEARQWVTLLQVAGAGAAEMTWGDYAYLLWGVRKDHLAARDFSKVHFDARGRWH</sequence>
<evidence type="ECO:0000313" key="1">
    <source>
        <dbReference type="EMBL" id="MCP2356722.1"/>
    </source>
</evidence>
<proteinExistence type="predicted"/>
<dbReference type="InterPro" id="IPR015315">
    <property type="entry name" value="DUF1963"/>
</dbReference>
<dbReference type="Proteomes" id="UP001139648">
    <property type="component" value="Unassembled WGS sequence"/>
</dbReference>
<gene>
    <name evidence="1" type="ORF">HD597_003742</name>
</gene>
<evidence type="ECO:0000313" key="2">
    <source>
        <dbReference type="Proteomes" id="UP001139648"/>
    </source>
</evidence>
<organism evidence="1 2">
    <name type="scientific">Nonomuraea thailandensis</name>
    <dbReference type="NCBI Taxonomy" id="1188745"/>
    <lineage>
        <taxon>Bacteria</taxon>
        <taxon>Bacillati</taxon>
        <taxon>Actinomycetota</taxon>
        <taxon>Actinomycetes</taxon>
        <taxon>Streptosporangiales</taxon>
        <taxon>Streptosporangiaceae</taxon>
        <taxon>Nonomuraea</taxon>
    </lineage>
</organism>